<evidence type="ECO:0000256" key="5">
    <source>
        <dbReference type="ARBA" id="ARBA00022946"/>
    </source>
</evidence>
<feature type="compositionally biased region" description="Basic residues" evidence="9">
    <location>
        <begin position="436"/>
        <end position="445"/>
    </location>
</feature>
<evidence type="ECO:0000313" key="10">
    <source>
        <dbReference type="EMBL" id="KAL2887089.1"/>
    </source>
</evidence>
<evidence type="ECO:0000256" key="2">
    <source>
        <dbReference type="ARBA" id="ARBA00004443"/>
    </source>
</evidence>
<evidence type="ECO:0000256" key="1">
    <source>
        <dbReference type="ARBA" id="ARBA00003470"/>
    </source>
</evidence>
<comment type="function">
    <text evidence="1">Probable mitochondrial mRNA stabilization factor.</text>
</comment>
<reference evidence="10 11" key="1">
    <citation type="submission" date="2020-05" db="EMBL/GenBank/DDBJ databases">
        <title>Ceratocystis lukuohia genome.</title>
        <authorList>
            <person name="Harrington T.C."/>
            <person name="Kim K."/>
            <person name="Mayers C.G."/>
        </authorList>
    </citation>
    <scope>NUCLEOTIDE SEQUENCE [LARGE SCALE GENOMIC DNA]</scope>
    <source>
        <strain evidence="10 11">C4212</strain>
    </source>
</reference>
<dbReference type="InterPro" id="IPR040152">
    <property type="entry name" value="Atp25"/>
</dbReference>
<evidence type="ECO:0000256" key="6">
    <source>
        <dbReference type="ARBA" id="ARBA00023128"/>
    </source>
</evidence>
<organism evidence="10 11">
    <name type="scientific">Ceratocystis lukuohia</name>
    <dbReference type="NCBI Taxonomy" id="2019550"/>
    <lineage>
        <taxon>Eukaryota</taxon>
        <taxon>Fungi</taxon>
        <taxon>Dikarya</taxon>
        <taxon>Ascomycota</taxon>
        <taxon>Pezizomycotina</taxon>
        <taxon>Sordariomycetes</taxon>
        <taxon>Hypocreomycetidae</taxon>
        <taxon>Microascales</taxon>
        <taxon>Ceratocystidaceae</taxon>
        <taxon>Ceratocystis</taxon>
    </lineage>
</organism>
<keyword evidence="6 8" id="KW-0496">Mitochondrion</keyword>
<name>A0ABR4MFQ4_9PEZI</name>
<dbReference type="InterPro" id="IPR043519">
    <property type="entry name" value="NT_sf"/>
</dbReference>
<proteinExistence type="inferred from homology"/>
<sequence length="457" mass="49760">MGLVDVKLRISEPSEGTGRRIHASYPLPPLLSLFLRAMLSRSAASALRASRAHTGTRLATTASSTVSVSRLSLLPLPLRPLLSSLHNIPHIRAYSDSTISRPEAVDGVQIASKTAGEATSTSSSAPNETAAAAETDTHVVADPSTEAAIGDEPSVESTAENETGSIRDSSPPLANPTNPPQETEAEIEHELITEDQDLQKPHNYDMAWYMEVDPPIQPPSDIDAPLPSLPENSPSLLDPLVKYAYEDMGLDGMNIMDLRELDPPPALGPNLIMVFGTARSERHLHVSSARLVRWLRYNYHVEASADGLIGAGELRTKLRRLRRKEKIMGSGNVVHHGGDDGISTGWICVNLGTIGNTISEELHIDGAGKMSGFGGSTDGTTIVLQVMTESRREELALEQLWSRSLAGNFKMRTKLMEPLEGDRGSKPVMPNNWDKKLRRKRKRQQQKGFVEEGDPSQ</sequence>
<evidence type="ECO:0000256" key="3">
    <source>
        <dbReference type="ARBA" id="ARBA00010787"/>
    </source>
</evidence>
<feature type="region of interest" description="Disordered" evidence="9">
    <location>
        <begin position="417"/>
        <end position="457"/>
    </location>
</feature>
<keyword evidence="7 8" id="KW-0472">Membrane</keyword>
<evidence type="ECO:0000256" key="4">
    <source>
        <dbReference type="ARBA" id="ARBA00022792"/>
    </source>
</evidence>
<dbReference type="Gene3D" id="3.30.460.10">
    <property type="entry name" value="Beta Polymerase, domain 2"/>
    <property type="match status" value="1"/>
</dbReference>
<keyword evidence="4 8" id="KW-0999">Mitochondrion inner membrane</keyword>
<dbReference type="GeneID" id="98118822"/>
<evidence type="ECO:0000313" key="11">
    <source>
        <dbReference type="Proteomes" id="UP001610728"/>
    </source>
</evidence>
<keyword evidence="11" id="KW-1185">Reference proteome</keyword>
<keyword evidence="5 8" id="KW-0809">Transit peptide</keyword>
<evidence type="ECO:0000256" key="7">
    <source>
        <dbReference type="ARBA" id="ARBA00023136"/>
    </source>
</evidence>
<dbReference type="EMBL" id="JABSNW010000005">
    <property type="protein sequence ID" value="KAL2887089.1"/>
    <property type="molecule type" value="Genomic_DNA"/>
</dbReference>
<evidence type="ECO:0000256" key="8">
    <source>
        <dbReference type="RuleBase" id="RU367062"/>
    </source>
</evidence>
<comment type="caution">
    <text evidence="10">The sequence shown here is derived from an EMBL/GenBank/DDBJ whole genome shotgun (WGS) entry which is preliminary data.</text>
</comment>
<comment type="similarity">
    <text evidence="3 8">Belongs to the ATP25 family.</text>
</comment>
<feature type="compositionally biased region" description="Low complexity" evidence="9">
    <location>
        <begin position="113"/>
        <end position="125"/>
    </location>
</feature>
<protein>
    <recommendedName>
        <fullName evidence="8">ATPase synthesis protein 25</fullName>
    </recommendedName>
</protein>
<comment type="subcellular location">
    <subcellularLocation>
        <location evidence="2 8">Mitochondrion inner membrane</location>
        <topology evidence="2 8">Peripheral membrane protein</topology>
        <orientation evidence="2 8">Matrix side</orientation>
    </subcellularLocation>
</comment>
<comment type="function">
    <text evidence="8">Mitochondrial mRNA stabilization factor.</text>
</comment>
<feature type="region of interest" description="Disordered" evidence="9">
    <location>
        <begin position="113"/>
        <end position="185"/>
    </location>
</feature>
<dbReference type="PANTHER" id="PTHR28087">
    <property type="entry name" value="ATPASE SYNTHESIS PROTEIN 25, MITOCHONDRIAL"/>
    <property type="match status" value="1"/>
</dbReference>
<accession>A0ABR4MFQ4</accession>
<dbReference type="PANTHER" id="PTHR28087:SF1">
    <property type="entry name" value="ATPASE SYNTHESIS PROTEIN 25, MITOCHONDRIAL"/>
    <property type="match status" value="1"/>
</dbReference>
<dbReference type="Proteomes" id="UP001610728">
    <property type="component" value="Unassembled WGS sequence"/>
</dbReference>
<dbReference type="RefSeq" id="XP_070858269.1">
    <property type="nucleotide sequence ID" value="XM_071000818.1"/>
</dbReference>
<gene>
    <name evidence="10" type="ORF">HOO65_050210</name>
</gene>
<evidence type="ECO:0000256" key="9">
    <source>
        <dbReference type="SAM" id="MobiDB-lite"/>
    </source>
</evidence>
<feature type="compositionally biased region" description="Polar residues" evidence="9">
    <location>
        <begin position="155"/>
        <end position="168"/>
    </location>
</feature>